<name>A0A1H0EYR6_9HYPH</name>
<proteinExistence type="predicted"/>
<evidence type="ECO:0000313" key="3">
    <source>
        <dbReference type="EMBL" id="SDN87522.1"/>
    </source>
</evidence>
<organism evidence="3 4">
    <name type="scientific">Aureimonas jatrophae</name>
    <dbReference type="NCBI Taxonomy" id="1166073"/>
    <lineage>
        <taxon>Bacteria</taxon>
        <taxon>Pseudomonadati</taxon>
        <taxon>Pseudomonadota</taxon>
        <taxon>Alphaproteobacteria</taxon>
        <taxon>Hyphomicrobiales</taxon>
        <taxon>Aurantimonadaceae</taxon>
        <taxon>Aureimonas</taxon>
    </lineage>
</organism>
<dbReference type="RefSeq" id="WP_170842493.1">
    <property type="nucleotide sequence ID" value="NZ_FNIT01000002.1"/>
</dbReference>
<evidence type="ECO:0000259" key="2">
    <source>
        <dbReference type="Pfam" id="PF07811"/>
    </source>
</evidence>
<keyword evidence="4" id="KW-1185">Reference proteome</keyword>
<accession>A0A1H0EYR6</accession>
<sequence length="187" mass="21053">MTFPPPPHAETRTTRRWTWLPDRFRRDRSGATAIEFALVAMPLFLTIFVILECALHYFVGTSLDMAVQRTSRQIRTGQVQALALDQAAFKSAVCHEMKDLFGCREKLRLKVDVVADVGDPTESDPTDRDGNLVVEDSFNTGRSGDVLLVQAFLPWPAFARLVSLSGERTSEGDYILRSSTLFRNEPF</sequence>
<keyword evidence="1" id="KW-1133">Transmembrane helix</keyword>
<protein>
    <submittedName>
        <fullName evidence="3">Flp pilus assembly protein TadG</fullName>
    </submittedName>
</protein>
<keyword evidence="1" id="KW-0812">Transmembrane</keyword>
<dbReference type="Pfam" id="PF07811">
    <property type="entry name" value="TadE"/>
    <property type="match status" value="1"/>
</dbReference>
<evidence type="ECO:0000256" key="1">
    <source>
        <dbReference type="SAM" id="Phobius"/>
    </source>
</evidence>
<gene>
    <name evidence="3" type="ORF">SAMN05192530_102281</name>
</gene>
<dbReference type="Proteomes" id="UP000198793">
    <property type="component" value="Unassembled WGS sequence"/>
</dbReference>
<dbReference type="AlphaFoldDB" id="A0A1H0EYR6"/>
<keyword evidence="1" id="KW-0472">Membrane</keyword>
<evidence type="ECO:0000313" key="4">
    <source>
        <dbReference type="Proteomes" id="UP000198793"/>
    </source>
</evidence>
<reference evidence="3 4" key="1">
    <citation type="submission" date="2016-10" db="EMBL/GenBank/DDBJ databases">
        <authorList>
            <person name="de Groot N.N."/>
        </authorList>
    </citation>
    <scope>NUCLEOTIDE SEQUENCE [LARGE SCALE GENOMIC DNA]</scope>
    <source>
        <strain evidence="4">L7-484,KACC 16230,DSM 25025</strain>
    </source>
</reference>
<dbReference type="STRING" id="1166073.SAMN05192530_102281"/>
<dbReference type="EMBL" id="FNIT01000002">
    <property type="protein sequence ID" value="SDN87522.1"/>
    <property type="molecule type" value="Genomic_DNA"/>
</dbReference>
<feature type="transmembrane region" description="Helical" evidence="1">
    <location>
        <begin position="33"/>
        <end position="59"/>
    </location>
</feature>
<dbReference type="InterPro" id="IPR012495">
    <property type="entry name" value="TadE-like_dom"/>
</dbReference>
<feature type="domain" description="TadE-like" evidence="2">
    <location>
        <begin position="30"/>
        <end position="72"/>
    </location>
</feature>